<dbReference type="eggNOG" id="ENOG502RX7D">
    <property type="taxonomic scope" value="Eukaryota"/>
</dbReference>
<dbReference type="InterPro" id="IPR054215">
    <property type="entry name" value="DUF6923"/>
</dbReference>
<accession>T5AN47</accession>
<feature type="chain" id="PRO_5004596995" evidence="2">
    <location>
        <begin position="20"/>
        <end position="350"/>
    </location>
</feature>
<reference evidence="4 5" key="1">
    <citation type="journal article" date="2013" name="Chin. Sci. Bull.">
        <title>Genome survey uncovers the secrets of sex and lifestyle in caterpillar fungus.</title>
        <authorList>
            <person name="Hu X."/>
            <person name="Zhang Y."/>
            <person name="Xiao G."/>
            <person name="Zheng P."/>
            <person name="Xia Y."/>
            <person name="Zhang X."/>
            <person name="St Leger R.J."/>
            <person name="Liu X."/>
            <person name="Wang C."/>
        </authorList>
    </citation>
    <scope>NUCLEOTIDE SEQUENCE [LARGE SCALE GENOMIC DNA]</scope>
    <source>
        <strain evidence="5">Co18 / CGMCC 3.14243</strain>
        <tissue evidence="4">Fruit-body</tissue>
    </source>
</reference>
<proteinExistence type="predicted"/>
<dbReference type="AlphaFoldDB" id="T5AN47"/>
<evidence type="ECO:0000256" key="1">
    <source>
        <dbReference type="SAM" id="MobiDB-lite"/>
    </source>
</evidence>
<dbReference type="OrthoDB" id="4405280at2759"/>
<dbReference type="Pfam" id="PF21959">
    <property type="entry name" value="DUF6923"/>
    <property type="match status" value="1"/>
</dbReference>
<feature type="domain" description="DUF6923" evidence="3">
    <location>
        <begin position="115"/>
        <end position="346"/>
    </location>
</feature>
<keyword evidence="2" id="KW-0732">Signal</keyword>
<evidence type="ECO:0000313" key="5">
    <source>
        <dbReference type="Proteomes" id="UP000019374"/>
    </source>
</evidence>
<feature type="compositionally biased region" description="Pro residues" evidence="1">
    <location>
        <begin position="55"/>
        <end position="67"/>
    </location>
</feature>
<feature type="signal peptide" evidence="2">
    <location>
        <begin position="1"/>
        <end position="19"/>
    </location>
</feature>
<evidence type="ECO:0000313" key="4">
    <source>
        <dbReference type="EMBL" id="EQL03253.1"/>
    </source>
</evidence>
<name>T5AN47_OPHSC</name>
<protein>
    <submittedName>
        <fullName evidence="4">Proline rich protein 5MeD</fullName>
    </submittedName>
</protein>
<sequence>MLFTPFTVLLGMAACVCDAHTVCSPGTLCAVTTPPICKATPPVLRQTPPVRRPIRGPPVSRPTPPVRRPNQASPVRRPIRPLPVPNPEQTLPCIHDAYLVFDNILHSMNLKTGETRTMNRLDTKHPAKQVDAVGYNPKDNYLYGTQHNILVRIFANGTTEDVLKLPIFPNIGAFDEHGRYWCSARGSARSSARGSARGGAMVNVRGKQWASVDLDPDSPGYKHVENGVSTFPDPSAYWPHVDDWASSPVDPAHLYGIGVSSRPGGGHPTLVRWKKETKAWEKVYVARHLSKGNTFGAVMSTGDGIIFGLDSVPGNLVRFNLYDHASTSERNIGSMSAKHVDGTRCLTLPE</sequence>
<dbReference type="Proteomes" id="UP000019374">
    <property type="component" value="Unassembled WGS sequence"/>
</dbReference>
<evidence type="ECO:0000256" key="2">
    <source>
        <dbReference type="SAM" id="SignalP"/>
    </source>
</evidence>
<organism evidence="4 5">
    <name type="scientific">Ophiocordyceps sinensis (strain Co18 / CGMCC 3.14243)</name>
    <name type="common">Yarsagumba caterpillar fungus</name>
    <name type="synonym">Hirsutella sinensis</name>
    <dbReference type="NCBI Taxonomy" id="911162"/>
    <lineage>
        <taxon>Eukaryota</taxon>
        <taxon>Fungi</taxon>
        <taxon>Dikarya</taxon>
        <taxon>Ascomycota</taxon>
        <taxon>Pezizomycotina</taxon>
        <taxon>Sordariomycetes</taxon>
        <taxon>Hypocreomycetidae</taxon>
        <taxon>Hypocreales</taxon>
        <taxon>Ophiocordycipitaceae</taxon>
        <taxon>Ophiocordyceps</taxon>
    </lineage>
</organism>
<dbReference type="HOGENOM" id="CLU_792491_0_0_1"/>
<evidence type="ECO:0000259" key="3">
    <source>
        <dbReference type="Pfam" id="PF21959"/>
    </source>
</evidence>
<gene>
    <name evidence="4" type="ORF">OCS_01047</name>
</gene>
<dbReference type="EMBL" id="KE652223">
    <property type="protein sequence ID" value="EQL03253.1"/>
    <property type="molecule type" value="Genomic_DNA"/>
</dbReference>
<feature type="region of interest" description="Disordered" evidence="1">
    <location>
        <begin position="47"/>
        <end position="84"/>
    </location>
</feature>